<evidence type="ECO:0000313" key="1">
    <source>
        <dbReference type="EMBL" id="GFY53935.1"/>
    </source>
</evidence>
<comment type="caution">
    <text evidence="1">The sequence shown here is derived from an EMBL/GenBank/DDBJ whole genome shotgun (WGS) entry which is preliminary data.</text>
</comment>
<name>A0A8X6XJV0_9ARAC</name>
<proteinExistence type="predicted"/>
<protein>
    <submittedName>
        <fullName evidence="1">Uncharacterized protein</fullName>
    </submittedName>
</protein>
<dbReference type="EMBL" id="BMAV01009571">
    <property type="protein sequence ID" value="GFY53935.1"/>
    <property type="molecule type" value="Genomic_DNA"/>
</dbReference>
<accession>A0A8X6XJV0</accession>
<evidence type="ECO:0000313" key="2">
    <source>
        <dbReference type="Proteomes" id="UP000886998"/>
    </source>
</evidence>
<dbReference type="Proteomes" id="UP000886998">
    <property type="component" value="Unassembled WGS sequence"/>
</dbReference>
<keyword evidence="2" id="KW-1185">Reference proteome</keyword>
<dbReference type="AlphaFoldDB" id="A0A8X6XJV0"/>
<organism evidence="1 2">
    <name type="scientific">Trichonephila inaurata madagascariensis</name>
    <dbReference type="NCBI Taxonomy" id="2747483"/>
    <lineage>
        <taxon>Eukaryota</taxon>
        <taxon>Metazoa</taxon>
        <taxon>Ecdysozoa</taxon>
        <taxon>Arthropoda</taxon>
        <taxon>Chelicerata</taxon>
        <taxon>Arachnida</taxon>
        <taxon>Araneae</taxon>
        <taxon>Araneomorphae</taxon>
        <taxon>Entelegynae</taxon>
        <taxon>Araneoidea</taxon>
        <taxon>Nephilidae</taxon>
        <taxon>Trichonephila</taxon>
        <taxon>Trichonephila inaurata</taxon>
    </lineage>
</organism>
<reference evidence="1" key="1">
    <citation type="submission" date="2020-08" db="EMBL/GenBank/DDBJ databases">
        <title>Multicomponent nature underlies the extraordinary mechanical properties of spider dragline silk.</title>
        <authorList>
            <person name="Kono N."/>
            <person name="Nakamura H."/>
            <person name="Mori M."/>
            <person name="Yoshida Y."/>
            <person name="Ohtoshi R."/>
            <person name="Malay A.D."/>
            <person name="Moran D.A.P."/>
            <person name="Tomita M."/>
            <person name="Numata K."/>
            <person name="Arakawa K."/>
        </authorList>
    </citation>
    <scope>NUCLEOTIDE SEQUENCE</scope>
</reference>
<gene>
    <name evidence="1" type="ORF">TNIN_250541</name>
</gene>
<sequence>MQIALLQTVKNLKVVPMKNNKCLLSTAESGTQAIQNEIVDTKVEPQTPPAIATALQCPNLCASPIKNISAIQIDTSSFTEFVNKYSFIDETKLVKDFIE</sequence>